<dbReference type="Gene3D" id="3.20.20.100">
    <property type="entry name" value="NADP-dependent oxidoreductase domain"/>
    <property type="match status" value="1"/>
</dbReference>
<keyword evidence="3" id="KW-1185">Reference proteome</keyword>
<accession>A0AAC9LH01</accession>
<evidence type="ECO:0000259" key="1">
    <source>
        <dbReference type="Pfam" id="PF00248"/>
    </source>
</evidence>
<proteinExistence type="predicted"/>
<dbReference type="GO" id="GO:0005829">
    <property type="term" value="C:cytosol"/>
    <property type="evidence" value="ECO:0007669"/>
    <property type="project" value="TreeGrafter"/>
</dbReference>
<protein>
    <submittedName>
        <fullName evidence="2">Oxidoreductase, aryl-alcohol dehydrogenase like protein</fullName>
    </submittedName>
</protein>
<dbReference type="EMBL" id="CP016076">
    <property type="protein sequence ID" value="APU16607.1"/>
    <property type="molecule type" value="Genomic_DNA"/>
</dbReference>
<dbReference type="PANTHER" id="PTHR43364:SF6">
    <property type="entry name" value="OXIDOREDUCTASE-RELATED"/>
    <property type="match status" value="1"/>
</dbReference>
<evidence type="ECO:0000313" key="3">
    <source>
        <dbReference type="Proteomes" id="UP000185511"/>
    </source>
</evidence>
<dbReference type="InterPro" id="IPR050523">
    <property type="entry name" value="AKR_Detox_Biosynth"/>
</dbReference>
<feature type="domain" description="NADP-dependent oxidoreductase" evidence="1">
    <location>
        <begin position="26"/>
        <end position="336"/>
    </location>
</feature>
<organism evidence="2 3">
    <name type="scientific">Actinoalloteichus fjordicus</name>
    <dbReference type="NCBI Taxonomy" id="1612552"/>
    <lineage>
        <taxon>Bacteria</taxon>
        <taxon>Bacillati</taxon>
        <taxon>Actinomycetota</taxon>
        <taxon>Actinomycetes</taxon>
        <taxon>Pseudonocardiales</taxon>
        <taxon>Pseudonocardiaceae</taxon>
        <taxon>Actinoalloteichus</taxon>
    </lineage>
</organism>
<dbReference type="RefSeq" id="WP_075744124.1">
    <property type="nucleotide sequence ID" value="NZ_CP016076.1"/>
</dbReference>
<dbReference type="KEGG" id="acad:UA74_22945"/>
<reference evidence="3" key="1">
    <citation type="submission" date="2016-06" db="EMBL/GenBank/DDBJ databases">
        <title>Complete genome sequence of Actinoalloteichus fjordicus DSM 46855 (=ADI127-17), type strain of the new species Actinoalloteichus fjordicus.</title>
        <authorList>
            <person name="Ruckert C."/>
            <person name="Nouioui I."/>
            <person name="Willmese J."/>
            <person name="van Wezel G."/>
            <person name="Klenk H.-P."/>
            <person name="Kalinowski J."/>
            <person name="Zotchev S.B."/>
        </authorList>
    </citation>
    <scope>NUCLEOTIDE SEQUENCE [LARGE SCALE GENOMIC DNA]</scope>
    <source>
        <strain evidence="3">ADI127-7</strain>
    </source>
</reference>
<gene>
    <name evidence="2" type="ORF">UA74_22945</name>
</gene>
<sequence length="339" mass="36089">MLKDSTGSRPGGNGLHCATTLREVPLALGGAALERLDEAESFALLDAFVGSGGTMVDTRVRHGSAGGIVGGESETVIGRWRQARRRRGEIVLTTKVGGLPGGDGLRDGDGLSAAAVRTSVEASLRRLRADHLDLLYTEDVTADPEEAEKAEDRRVSVEELLGALDRLVRAGKVRQIGAAFIEAERLAESMAAAERDGLAAYVAVQPPGYSLVRRRDYEDALAEKVARHGLAVLPYEPLLSLGFRISDPRFDGVSANALVARAYRRASLRGEAAVKELAAVARDRGVALGAVALAWVRAQPGVVAPVASARTRDQLDLLLSSVDVTLTPEELDRLTEFPR</sequence>
<dbReference type="AlphaFoldDB" id="A0AAC9LH01"/>
<evidence type="ECO:0000313" key="2">
    <source>
        <dbReference type="EMBL" id="APU16607.1"/>
    </source>
</evidence>
<dbReference type="SUPFAM" id="SSF51430">
    <property type="entry name" value="NAD(P)-linked oxidoreductase"/>
    <property type="match status" value="1"/>
</dbReference>
<dbReference type="Proteomes" id="UP000185511">
    <property type="component" value="Chromosome"/>
</dbReference>
<name>A0AAC9LH01_9PSEU</name>
<dbReference type="InterPro" id="IPR036812">
    <property type="entry name" value="NAD(P)_OxRdtase_dom_sf"/>
</dbReference>
<dbReference type="Pfam" id="PF00248">
    <property type="entry name" value="Aldo_ket_red"/>
    <property type="match status" value="1"/>
</dbReference>
<dbReference type="PANTHER" id="PTHR43364">
    <property type="entry name" value="NADH-SPECIFIC METHYLGLYOXAL REDUCTASE-RELATED"/>
    <property type="match status" value="1"/>
</dbReference>
<dbReference type="InterPro" id="IPR023210">
    <property type="entry name" value="NADP_OxRdtase_dom"/>
</dbReference>